<dbReference type="InterPro" id="IPR000086">
    <property type="entry name" value="NUDIX_hydrolase_dom"/>
</dbReference>
<proteinExistence type="predicted"/>
<keyword evidence="2" id="KW-0378">Hydrolase</keyword>
<dbReference type="SUPFAM" id="SSF55811">
    <property type="entry name" value="Nudix"/>
    <property type="match status" value="1"/>
</dbReference>
<dbReference type="RefSeq" id="WP_183977673.1">
    <property type="nucleotide sequence ID" value="NZ_JACIBY010000011.1"/>
</dbReference>
<sequence length="215" mass="24782">MQDELLLYPHPSVTIDCVVFGYDGEQLSILLLNRRDEPFANQWTLPGGFLRLEETFEEAAQRILKDKTGIENLFLEQLYTFGGLSRDPRGRVLSVAYYALVNPAKYQLMVGQMANELRWFHWKLLPPLGFDHEHIAQVAQARLAAKIQYQPIGFELLNAQFTMSELQALHECILGESLDRRNFHKRMMASGLLRSTGERREGLKSRPAELFEFIP</sequence>
<accession>A0A7W5ZNH9</accession>
<dbReference type="Gene3D" id="3.90.79.10">
    <property type="entry name" value="Nucleoside Triphosphate Pyrophosphohydrolase"/>
    <property type="match status" value="1"/>
</dbReference>
<protein>
    <submittedName>
        <fullName evidence="2">8-oxo-dGTP diphosphatase</fullName>
        <ecNumber evidence="2">3.6.1.55</ecNumber>
    </submittedName>
</protein>
<evidence type="ECO:0000313" key="2">
    <source>
        <dbReference type="EMBL" id="MBB3840603.1"/>
    </source>
</evidence>
<dbReference type="PANTHER" id="PTHR43736:SF4">
    <property type="entry name" value="SLR1690 PROTEIN"/>
    <property type="match status" value="1"/>
</dbReference>
<dbReference type="Proteomes" id="UP000541352">
    <property type="component" value="Unassembled WGS sequence"/>
</dbReference>
<dbReference type="Pfam" id="PF21906">
    <property type="entry name" value="WHD_NrtR"/>
    <property type="match status" value="1"/>
</dbReference>
<dbReference type="InterPro" id="IPR015797">
    <property type="entry name" value="NUDIX_hydrolase-like_dom_sf"/>
</dbReference>
<reference evidence="2 3" key="1">
    <citation type="submission" date="2020-08" db="EMBL/GenBank/DDBJ databases">
        <title>Genomic Encyclopedia of Type Strains, Phase IV (KMG-IV): sequencing the most valuable type-strain genomes for metagenomic binning, comparative biology and taxonomic classification.</title>
        <authorList>
            <person name="Goeker M."/>
        </authorList>
    </citation>
    <scope>NUCLEOTIDE SEQUENCE [LARGE SCALE GENOMIC DNA]</scope>
    <source>
        <strain evidence="2 3">DSM 17976</strain>
    </source>
</reference>
<dbReference type="InterPro" id="IPR036388">
    <property type="entry name" value="WH-like_DNA-bd_sf"/>
</dbReference>
<dbReference type="EC" id="3.6.1.55" evidence="2"/>
<dbReference type="AlphaFoldDB" id="A0A7W5ZNH9"/>
<keyword evidence="3" id="KW-1185">Reference proteome</keyword>
<dbReference type="InterPro" id="IPR054105">
    <property type="entry name" value="WHD_NrtR"/>
</dbReference>
<dbReference type="InterPro" id="IPR036390">
    <property type="entry name" value="WH_DNA-bd_sf"/>
</dbReference>
<dbReference type="Gene3D" id="1.10.10.10">
    <property type="entry name" value="Winged helix-like DNA-binding domain superfamily/Winged helix DNA-binding domain"/>
    <property type="match status" value="1"/>
</dbReference>
<dbReference type="PROSITE" id="PS51462">
    <property type="entry name" value="NUDIX"/>
    <property type="match status" value="1"/>
</dbReference>
<evidence type="ECO:0000259" key="1">
    <source>
        <dbReference type="PROSITE" id="PS51462"/>
    </source>
</evidence>
<feature type="domain" description="Nudix hydrolase" evidence="1">
    <location>
        <begin position="8"/>
        <end position="144"/>
    </location>
</feature>
<dbReference type="EMBL" id="JACIBY010000011">
    <property type="protein sequence ID" value="MBB3840603.1"/>
    <property type="molecule type" value="Genomic_DNA"/>
</dbReference>
<gene>
    <name evidence="2" type="ORF">FHS57_004623</name>
</gene>
<dbReference type="PANTHER" id="PTHR43736">
    <property type="entry name" value="ADP-RIBOSE PYROPHOSPHATASE"/>
    <property type="match status" value="1"/>
</dbReference>
<dbReference type="GO" id="GO:0035539">
    <property type="term" value="F:8-oxo-7,8-dihydrodeoxyguanosine triphosphate pyrophosphatase activity"/>
    <property type="evidence" value="ECO:0007669"/>
    <property type="project" value="UniProtKB-EC"/>
</dbReference>
<name>A0A7W5ZNH9_9BACT</name>
<dbReference type="SUPFAM" id="SSF46785">
    <property type="entry name" value="Winged helix' DNA-binding domain"/>
    <property type="match status" value="1"/>
</dbReference>
<comment type="caution">
    <text evidence="2">The sequence shown here is derived from an EMBL/GenBank/DDBJ whole genome shotgun (WGS) entry which is preliminary data.</text>
</comment>
<dbReference type="CDD" id="cd18873">
    <property type="entry name" value="NUDIX_NadM_like"/>
    <property type="match status" value="1"/>
</dbReference>
<dbReference type="Pfam" id="PF00293">
    <property type="entry name" value="NUDIX"/>
    <property type="match status" value="1"/>
</dbReference>
<evidence type="ECO:0000313" key="3">
    <source>
        <dbReference type="Proteomes" id="UP000541352"/>
    </source>
</evidence>
<organism evidence="2 3">
    <name type="scientific">Runella defluvii</name>
    <dbReference type="NCBI Taxonomy" id="370973"/>
    <lineage>
        <taxon>Bacteria</taxon>
        <taxon>Pseudomonadati</taxon>
        <taxon>Bacteroidota</taxon>
        <taxon>Cytophagia</taxon>
        <taxon>Cytophagales</taxon>
        <taxon>Spirosomataceae</taxon>
        <taxon>Runella</taxon>
    </lineage>
</organism>